<dbReference type="EMBL" id="JAZDUA010000032">
    <property type="protein sequence ID" value="KAK7871936.1"/>
    <property type="molecule type" value="Genomic_DNA"/>
</dbReference>
<feature type="compositionally biased region" description="Gly residues" evidence="7">
    <location>
        <begin position="136"/>
        <end position="150"/>
    </location>
</feature>
<dbReference type="GO" id="GO:0000978">
    <property type="term" value="F:RNA polymerase II cis-regulatory region sequence-specific DNA binding"/>
    <property type="evidence" value="ECO:0007669"/>
    <property type="project" value="TreeGrafter"/>
</dbReference>
<dbReference type="GO" id="GO:0000981">
    <property type="term" value="F:DNA-binding transcription factor activity, RNA polymerase II-specific"/>
    <property type="evidence" value="ECO:0007669"/>
    <property type="project" value="InterPro"/>
</dbReference>
<proteinExistence type="predicted"/>
<dbReference type="InterPro" id="IPR050877">
    <property type="entry name" value="EMX-VAX-Noto_Homeobox_TFs"/>
</dbReference>
<dbReference type="Proteomes" id="UP001378592">
    <property type="component" value="Unassembled WGS sequence"/>
</dbReference>
<evidence type="ECO:0000313" key="9">
    <source>
        <dbReference type="EMBL" id="KAK7871936.1"/>
    </source>
</evidence>
<evidence type="ECO:0000313" key="10">
    <source>
        <dbReference type="Proteomes" id="UP001378592"/>
    </source>
</evidence>
<sequence length="332" mass="34026">MSGTDNNCSPITSQPPNRRSDAFSIEKLLASIPSTGGRQFAPSHGCYDGAGAAPATTDADDASREAAAAAAVRERTSIATADSSSEVALDAGAAALNASDLPGVVSTSEEGVDPVHQLCTAVGAELEPPEAAASSEGGGGGGGAGSCGGGADERASGSAAGSSSDERKKRPRTAFTAAQIKALEAEFERNKYLSVAKRLQLSRALRLTETQIKIWFQNRRTKWKRRYTGELELAAQRYCAAVGAAAARPIFVGDRLWFFHYPAGALHPTGMPLGAPALGPMMPPPAPPPTLLGLPPPPPPHGSVPTPHPFLMSAASYPGAGAEVALPPSTRP</sequence>
<evidence type="ECO:0000256" key="3">
    <source>
        <dbReference type="ARBA" id="ARBA00023155"/>
    </source>
</evidence>
<dbReference type="Gene3D" id="1.10.10.60">
    <property type="entry name" value="Homeodomain-like"/>
    <property type="match status" value="1"/>
</dbReference>
<accession>A0AAN9ZD70</accession>
<evidence type="ECO:0000256" key="6">
    <source>
        <dbReference type="RuleBase" id="RU000682"/>
    </source>
</evidence>
<evidence type="ECO:0000256" key="5">
    <source>
        <dbReference type="PROSITE-ProRule" id="PRU00108"/>
    </source>
</evidence>
<dbReference type="InterPro" id="IPR009057">
    <property type="entry name" value="Homeodomain-like_sf"/>
</dbReference>
<dbReference type="PROSITE" id="PS50071">
    <property type="entry name" value="HOMEOBOX_2"/>
    <property type="match status" value="1"/>
</dbReference>
<comment type="caution">
    <text evidence="9">The sequence shown here is derived from an EMBL/GenBank/DDBJ whole genome shotgun (WGS) entry which is preliminary data.</text>
</comment>
<dbReference type="AlphaFoldDB" id="A0AAN9ZD70"/>
<evidence type="ECO:0000256" key="2">
    <source>
        <dbReference type="ARBA" id="ARBA00023125"/>
    </source>
</evidence>
<dbReference type="InterPro" id="IPR001356">
    <property type="entry name" value="HD"/>
</dbReference>
<feature type="DNA-binding region" description="Homeobox" evidence="5">
    <location>
        <begin position="168"/>
        <end position="227"/>
    </location>
</feature>
<dbReference type="PRINTS" id="PR00024">
    <property type="entry name" value="HOMEOBOX"/>
</dbReference>
<feature type="domain" description="Homeobox" evidence="8">
    <location>
        <begin position="166"/>
        <end position="226"/>
    </location>
</feature>
<feature type="region of interest" description="Disordered" evidence="7">
    <location>
        <begin position="284"/>
        <end position="309"/>
    </location>
</feature>
<comment type="subcellular location">
    <subcellularLocation>
        <location evidence="1 5 6">Nucleus</location>
    </subcellularLocation>
</comment>
<dbReference type="PANTHER" id="PTHR24339:SF30">
    <property type="entry name" value="LATERAL MUSCLES SCARCER, ISOFORM B"/>
    <property type="match status" value="1"/>
</dbReference>
<evidence type="ECO:0000256" key="7">
    <source>
        <dbReference type="SAM" id="MobiDB-lite"/>
    </source>
</evidence>
<dbReference type="GO" id="GO:0005634">
    <property type="term" value="C:nucleus"/>
    <property type="evidence" value="ECO:0007669"/>
    <property type="project" value="UniProtKB-SubCell"/>
</dbReference>
<evidence type="ECO:0000259" key="8">
    <source>
        <dbReference type="PROSITE" id="PS50071"/>
    </source>
</evidence>
<keyword evidence="2 5" id="KW-0238">DNA-binding</keyword>
<dbReference type="SMART" id="SM00389">
    <property type="entry name" value="HOX"/>
    <property type="match status" value="1"/>
</dbReference>
<gene>
    <name evidence="9" type="ORF">R5R35_009739</name>
</gene>
<dbReference type="InterPro" id="IPR017970">
    <property type="entry name" value="Homeobox_CS"/>
</dbReference>
<name>A0AAN9ZD70_9ORTH</name>
<feature type="compositionally biased region" description="Polar residues" evidence="7">
    <location>
        <begin position="1"/>
        <end position="17"/>
    </location>
</feature>
<feature type="region of interest" description="Disordered" evidence="7">
    <location>
        <begin position="127"/>
        <end position="173"/>
    </location>
</feature>
<keyword evidence="10" id="KW-1185">Reference proteome</keyword>
<dbReference type="GO" id="GO:0007420">
    <property type="term" value="P:brain development"/>
    <property type="evidence" value="ECO:0007669"/>
    <property type="project" value="TreeGrafter"/>
</dbReference>
<dbReference type="SUPFAM" id="SSF46689">
    <property type="entry name" value="Homeodomain-like"/>
    <property type="match status" value="1"/>
</dbReference>
<evidence type="ECO:0000256" key="4">
    <source>
        <dbReference type="ARBA" id="ARBA00023242"/>
    </source>
</evidence>
<dbReference type="PANTHER" id="PTHR24339">
    <property type="entry name" value="HOMEOBOX PROTEIN EMX-RELATED"/>
    <property type="match status" value="1"/>
</dbReference>
<keyword evidence="3 5" id="KW-0371">Homeobox</keyword>
<protein>
    <recommendedName>
        <fullName evidence="8">Homeobox domain-containing protein</fullName>
    </recommendedName>
</protein>
<evidence type="ECO:0000256" key="1">
    <source>
        <dbReference type="ARBA" id="ARBA00004123"/>
    </source>
</evidence>
<dbReference type="InterPro" id="IPR020479">
    <property type="entry name" value="HD_metazoa"/>
</dbReference>
<reference evidence="9 10" key="1">
    <citation type="submission" date="2024-03" db="EMBL/GenBank/DDBJ databases">
        <title>The genome assembly and annotation of the cricket Gryllus longicercus Weissman &amp; Gray.</title>
        <authorList>
            <person name="Szrajer S."/>
            <person name="Gray D."/>
            <person name="Ylla G."/>
        </authorList>
    </citation>
    <scope>NUCLEOTIDE SEQUENCE [LARGE SCALE GENOMIC DNA]</scope>
    <source>
        <strain evidence="9">DAG 2021-001</strain>
        <tissue evidence="9">Whole body minus gut</tissue>
    </source>
</reference>
<dbReference type="CDD" id="cd00086">
    <property type="entry name" value="homeodomain"/>
    <property type="match status" value="1"/>
</dbReference>
<organism evidence="9 10">
    <name type="scientific">Gryllus longicercus</name>
    <dbReference type="NCBI Taxonomy" id="2509291"/>
    <lineage>
        <taxon>Eukaryota</taxon>
        <taxon>Metazoa</taxon>
        <taxon>Ecdysozoa</taxon>
        <taxon>Arthropoda</taxon>
        <taxon>Hexapoda</taxon>
        <taxon>Insecta</taxon>
        <taxon>Pterygota</taxon>
        <taxon>Neoptera</taxon>
        <taxon>Polyneoptera</taxon>
        <taxon>Orthoptera</taxon>
        <taxon>Ensifera</taxon>
        <taxon>Gryllidea</taxon>
        <taxon>Grylloidea</taxon>
        <taxon>Gryllidae</taxon>
        <taxon>Gryllinae</taxon>
        <taxon>Gryllus</taxon>
    </lineage>
</organism>
<dbReference type="GO" id="GO:0030182">
    <property type="term" value="P:neuron differentiation"/>
    <property type="evidence" value="ECO:0007669"/>
    <property type="project" value="TreeGrafter"/>
</dbReference>
<keyword evidence="4 5" id="KW-0539">Nucleus</keyword>
<feature type="region of interest" description="Disordered" evidence="7">
    <location>
        <begin position="1"/>
        <end position="21"/>
    </location>
</feature>
<dbReference type="Pfam" id="PF00046">
    <property type="entry name" value="Homeodomain"/>
    <property type="match status" value="1"/>
</dbReference>
<feature type="region of interest" description="Disordered" evidence="7">
    <location>
        <begin position="34"/>
        <end position="68"/>
    </location>
</feature>
<feature type="compositionally biased region" description="Pro residues" evidence="7">
    <location>
        <begin position="284"/>
        <end position="308"/>
    </location>
</feature>
<dbReference type="PROSITE" id="PS00027">
    <property type="entry name" value="HOMEOBOX_1"/>
    <property type="match status" value="1"/>
</dbReference>